<dbReference type="InterPro" id="IPR011990">
    <property type="entry name" value="TPR-like_helical_dom_sf"/>
</dbReference>
<evidence type="ECO:0000313" key="1">
    <source>
        <dbReference type="EMBL" id="SDF28538.1"/>
    </source>
</evidence>
<dbReference type="Proteomes" id="UP000199321">
    <property type="component" value="Unassembled WGS sequence"/>
</dbReference>
<protein>
    <submittedName>
        <fullName evidence="1">Uncharacterized protein</fullName>
    </submittedName>
</protein>
<dbReference type="AlphaFoldDB" id="A0A1G7JUE5"/>
<evidence type="ECO:0000313" key="2">
    <source>
        <dbReference type="Proteomes" id="UP000199321"/>
    </source>
</evidence>
<keyword evidence="2" id="KW-1185">Reference proteome</keyword>
<reference evidence="1 2" key="1">
    <citation type="submission" date="2016-10" db="EMBL/GenBank/DDBJ databases">
        <authorList>
            <person name="de Groot N.N."/>
        </authorList>
    </citation>
    <scope>NUCLEOTIDE SEQUENCE [LARGE SCALE GENOMIC DNA]</scope>
    <source>
        <strain evidence="1 2">DSM 16195</strain>
    </source>
</reference>
<organism evidence="1 2">
    <name type="scientific">Ulvibacter litoralis</name>
    <dbReference type="NCBI Taxonomy" id="227084"/>
    <lineage>
        <taxon>Bacteria</taxon>
        <taxon>Pseudomonadati</taxon>
        <taxon>Bacteroidota</taxon>
        <taxon>Flavobacteriia</taxon>
        <taxon>Flavobacteriales</taxon>
        <taxon>Flavobacteriaceae</taxon>
        <taxon>Ulvibacter</taxon>
    </lineage>
</organism>
<dbReference type="SUPFAM" id="SSF48452">
    <property type="entry name" value="TPR-like"/>
    <property type="match status" value="1"/>
</dbReference>
<dbReference type="EMBL" id="FNBA01000030">
    <property type="protein sequence ID" value="SDF28538.1"/>
    <property type="molecule type" value="Genomic_DNA"/>
</dbReference>
<gene>
    <name evidence="1" type="ORF">SAMN05421855_1303</name>
</gene>
<name>A0A1G7JUE5_9FLAO</name>
<proteinExistence type="predicted"/>
<sequence length="161" mass="19283">MKSNSVTENQIKRIKVKIAKIKKALAADKKHWGGFYHDGGGLRYLQPNLYIQIQDFTGALRYFNWFEKNFPEDMGTPLFIFEYALTLFKTNRIEKAEEKILELNELNQYLVDYYLDKNSITNIESNSDWQIESLMKYFEYKKDDLVMIDFTDWLTEYQNKN</sequence>
<accession>A0A1G7JUE5</accession>